<evidence type="ECO:0000313" key="1">
    <source>
        <dbReference type="EMBL" id="KAA0200502.1"/>
    </source>
</evidence>
<dbReference type="EMBL" id="LUCM01000481">
    <property type="protein sequence ID" value="KAA0200502.1"/>
    <property type="molecule type" value="Genomic_DNA"/>
</dbReference>
<dbReference type="Proteomes" id="UP000728185">
    <property type="component" value="Unassembled WGS sequence"/>
</dbReference>
<organism evidence="1 2">
    <name type="scientific">Fasciolopsis buskii</name>
    <dbReference type="NCBI Taxonomy" id="27845"/>
    <lineage>
        <taxon>Eukaryota</taxon>
        <taxon>Metazoa</taxon>
        <taxon>Spiralia</taxon>
        <taxon>Lophotrochozoa</taxon>
        <taxon>Platyhelminthes</taxon>
        <taxon>Trematoda</taxon>
        <taxon>Digenea</taxon>
        <taxon>Plagiorchiida</taxon>
        <taxon>Echinostomata</taxon>
        <taxon>Echinostomatoidea</taxon>
        <taxon>Fasciolidae</taxon>
        <taxon>Fasciolopsis</taxon>
    </lineage>
</organism>
<comment type="caution">
    <text evidence="1">The sequence shown here is derived from an EMBL/GenBank/DDBJ whole genome shotgun (WGS) entry which is preliminary data.</text>
</comment>
<reference evidence="1" key="1">
    <citation type="submission" date="2019-05" db="EMBL/GenBank/DDBJ databases">
        <title>Annotation for the trematode Fasciolopsis buski.</title>
        <authorList>
            <person name="Choi Y.-J."/>
        </authorList>
    </citation>
    <scope>NUCLEOTIDE SEQUENCE</scope>
    <source>
        <strain evidence="1">HT</strain>
        <tissue evidence="1">Whole worm</tissue>
    </source>
</reference>
<gene>
    <name evidence="1" type="ORF">FBUS_07239</name>
</gene>
<dbReference type="OrthoDB" id="6272919at2759"/>
<dbReference type="AlphaFoldDB" id="A0A8E0S680"/>
<accession>A0A8E0S680</accession>
<protein>
    <submittedName>
        <fullName evidence="1">Uncharacterized protein</fullName>
    </submittedName>
</protein>
<name>A0A8E0S680_9TREM</name>
<proteinExistence type="predicted"/>
<keyword evidence="2" id="KW-1185">Reference proteome</keyword>
<evidence type="ECO:0000313" key="2">
    <source>
        <dbReference type="Proteomes" id="UP000728185"/>
    </source>
</evidence>
<sequence>MRLMWTKVVSRTKEQICKLLFLSNDHFWTNEEPEPSSVSQRPRKQSRNPRALAVQRTISSQHLLGENPQECGAQSLKNDIRSVASRNPNRAEGSSAYDDSYVVRIKNYRKSKNTERLRSCSRQHVTTCRSRTFSHREMLQKSRKCVQSPFCLAAYHQQWEDFELFMDIGTDVNQEQTCILDGSNSQIVCLRFASVIDLLLHSIRNKSISARGLRNGLNMNNQNRCTVFPQLLSSLLNKGADVRVNTLRENDHSGGIHVARLTELFQLAGFQFAKAFSSEPRILDGDFQVDAAGIIRQLLQSGLDIPLCEKHLPHCSTTLNFIQILYFILLEGLTHRLCNPKLGRLSASLQSFVILWLNLVYSSSACDYQCYSALSRGMRNKSMLAFHRVFQQLYQPPRLFILARRTVRQLIGTRWFWTTVTDSGGLNSTNGNTRDFYCLQRSQAISDWLSPLSETLRRSIAYLEAQDIRQDLQSIRVCGGLDVNCEQSDNEQIANCES</sequence>